<dbReference type="Pfam" id="PF17863">
    <property type="entry name" value="AAA_lid_2"/>
    <property type="match status" value="1"/>
</dbReference>
<dbReference type="InterPro" id="IPR027417">
    <property type="entry name" value="P-loop_NTPase"/>
</dbReference>
<dbReference type="Gene3D" id="1.10.8.80">
    <property type="entry name" value="Magnesium chelatase subunit I, C-Terminal domain"/>
    <property type="match status" value="1"/>
</dbReference>
<dbReference type="InterPro" id="IPR045006">
    <property type="entry name" value="CHLI-like"/>
</dbReference>
<dbReference type="PANTHER" id="PTHR32039:SF9">
    <property type="entry name" value="MAGNESIUM-CHELATASE SUBUNIT CHLI-2, CHLOROPLASTIC"/>
    <property type="match status" value="1"/>
</dbReference>
<dbReference type="Gene3D" id="3.40.50.300">
    <property type="entry name" value="P-loop containing nucleotide triphosphate hydrolases"/>
    <property type="match status" value="1"/>
</dbReference>
<feature type="domain" description="AAA+ ATPase" evidence="1">
    <location>
        <begin position="31"/>
        <end position="225"/>
    </location>
</feature>
<dbReference type="InterPro" id="IPR041628">
    <property type="entry name" value="ChlI/MoxR_AAA_lid"/>
</dbReference>
<dbReference type="InterPro" id="IPR003593">
    <property type="entry name" value="AAA+_ATPase"/>
</dbReference>
<name>A0A0W8E432_9ZZZZ</name>
<dbReference type="SMART" id="SM00382">
    <property type="entry name" value="AAA"/>
    <property type="match status" value="1"/>
</dbReference>
<proteinExistence type="predicted"/>
<dbReference type="EMBL" id="LNQE01001894">
    <property type="protein sequence ID" value="KUG03091.1"/>
    <property type="molecule type" value="Genomic_DNA"/>
</dbReference>
<gene>
    <name evidence="2" type="ORF">ASZ90_019502</name>
</gene>
<protein>
    <submittedName>
        <fullName evidence="2">Putative chelatase</fullName>
    </submittedName>
</protein>
<dbReference type="AlphaFoldDB" id="A0A0W8E432"/>
<evidence type="ECO:0000259" key="1">
    <source>
        <dbReference type="SMART" id="SM00382"/>
    </source>
</evidence>
<sequence>MIPFSLLERYEGNEALFQTVMMSIVSSYAGEPLHLHAEGLRGTGKTTIMRSARAILPIITRIKGCMYNCDPLDPHCPEHRGLSDAEIQAIGTEEIQMPFLEISHSAKIGTVAGSIDLARLTDVSKPEAHLLLGLIPQAHRGIIFIDEINRLADTSPEITDILLDVMGNKPGHLQIEEAGLPAVDIQVSVSVWAASNPDEDPGPLEEVRRQLSDRFDLVCYMGRPDSVDIVASILEENSYTYRVRNAPKRERCPLKSDDQRYKQDIINWAKQYEYLYMPDFLRSYIAKLYLKHNLESIRAIEAIQQAALLHAVLHGREKVLINDVNQVIPLALKHRVDGDTLVRLINDANNKGSRDSILSFKNRPNDKSKDKDEDYFQHNARPLKDMHRGELVNTEKTLTL</sequence>
<dbReference type="SUPFAM" id="SSF52540">
    <property type="entry name" value="P-loop containing nucleoside triphosphate hydrolases"/>
    <property type="match status" value="1"/>
</dbReference>
<accession>A0A0W8E432</accession>
<organism evidence="2">
    <name type="scientific">hydrocarbon metagenome</name>
    <dbReference type="NCBI Taxonomy" id="938273"/>
    <lineage>
        <taxon>unclassified sequences</taxon>
        <taxon>metagenomes</taxon>
        <taxon>ecological metagenomes</taxon>
    </lineage>
</organism>
<reference evidence="2" key="1">
    <citation type="journal article" date="2015" name="Proc. Natl. Acad. Sci. U.S.A.">
        <title>Networks of energetic and metabolic interactions define dynamics in microbial communities.</title>
        <authorList>
            <person name="Embree M."/>
            <person name="Liu J.K."/>
            <person name="Al-Bassam M.M."/>
            <person name="Zengler K."/>
        </authorList>
    </citation>
    <scope>NUCLEOTIDE SEQUENCE</scope>
</reference>
<dbReference type="PANTHER" id="PTHR32039">
    <property type="entry name" value="MAGNESIUM-CHELATASE SUBUNIT CHLI"/>
    <property type="match status" value="1"/>
</dbReference>
<evidence type="ECO:0000313" key="2">
    <source>
        <dbReference type="EMBL" id="KUG03091.1"/>
    </source>
</evidence>
<comment type="caution">
    <text evidence="2">The sequence shown here is derived from an EMBL/GenBank/DDBJ whole genome shotgun (WGS) entry which is preliminary data.</text>
</comment>